<feature type="compositionally biased region" description="Basic and acidic residues" evidence="1">
    <location>
        <begin position="644"/>
        <end position="660"/>
    </location>
</feature>
<name>A0A2R5GYZ2_9STRA</name>
<comment type="caution">
    <text evidence="2">The sequence shown here is derived from an EMBL/GenBank/DDBJ whole genome shotgun (WGS) entry which is preliminary data.</text>
</comment>
<dbReference type="Proteomes" id="UP000241890">
    <property type="component" value="Unassembled WGS sequence"/>
</dbReference>
<dbReference type="AlphaFoldDB" id="A0A2R5GYZ2"/>
<proteinExistence type="predicted"/>
<dbReference type="EMBL" id="BEYU01000261">
    <property type="protein sequence ID" value="GBG35038.1"/>
    <property type="molecule type" value="Genomic_DNA"/>
</dbReference>
<dbReference type="InParanoid" id="A0A2R5GYZ2"/>
<evidence type="ECO:0000313" key="2">
    <source>
        <dbReference type="EMBL" id="GBG35038.1"/>
    </source>
</evidence>
<organism evidence="2 3">
    <name type="scientific">Hondaea fermentalgiana</name>
    <dbReference type="NCBI Taxonomy" id="2315210"/>
    <lineage>
        <taxon>Eukaryota</taxon>
        <taxon>Sar</taxon>
        <taxon>Stramenopiles</taxon>
        <taxon>Bigyra</taxon>
        <taxon>Labyrinthulomycetes</taxon>
        <taxon>Thraustochytrida</taxon>
        <taxon>Thraustochytriidae</taxon>
        <taxon>Hondaea</taxon>
    </lineage>
</organism>
<accession>A0A2R5GYZ2</accession>
<protein>
    <submittedName>
        <fullName evidence="2">Uncharacterized protein</fullName>
    </submittedName>
</protein>
<gene>
    <name evidence="2" type="ORF">FCC1311_112612</name>
</gene>
<evidence type="ECO:0000256" key="1">
    <source>
        <dbReference type="SAM" id="MobiDB-lite"/>
    </source>
</evidence>
<sequence length="660" mass="73231">MNRQQRKRLTVARSNKALASVAEDFVLRELGGDGSAGGKKKSKKTLIIVPDSDEEVQEWVASQHVGSVCGDDAGKGVARAIAQNTSVKVQDELVFKSMACKTTATVQRVNLKHDERSAAEAEAAAVLEAKIDRLTALPAGKKIHFKLSTFSLLVTHQDSFWAMVVCEIWFLVNFMIENAEHLFPRAFGAAKYKCFWDSVDTVIQFLGMMLGNMPSVAHPIENHYLFLDVMCGSVVVPLRGIVDELCGQSSFLGPCSTRCGGAFDYDALSSSVAKTSGLFPDVLRFLNGARRRGKGARGGAARVPRANRGDWFCCWLKVRDMAINVHAMMLEAQVITRLVVDAAPGFKLRSFSMDEVVSSTQKYKELFAYGLRNKHREHLSDPSAYNPSLFAALRADFDEPWQEHQQRDPAWEHKQEWEQEREWEGFVPTFDGYSRPFPFQAIAARMAYLADVPVCMYLYPRCPSSEGVAAWRTRLGGEAHALFLNTVLQRGVVEESEHPVSLRDALVLGNAGGYCQEYDDNIFVSGPAIALRIRGEVNGWGVKEMGRLSSDGEKLGLDRLNDDMHRGEALVVDEDAGLIAPWLEFIHSGSNCNFAEGPLLPDASKAAAYTSGLDGAAQQQQQQQQQQQALPFNAFMRGCMQDSADDKQRQDQQKKQQEEE</sequence>
<keyword evidence="3" id="KW-1185">Reference proteome</keyword>
<feature type="region of interest" description="Disordered" evidence="1">
    <location>
        <begin position="636"/>
        <end position="660"/>
    </location>
</feature>
<reference evidence="2 3" key="1">
    <citation type="submission" date="2017-12" db="EMBL/GenBank/DDBJ databases">
        <title>Sequencing, de novo assembly and annotation of complete genome of a new Thraustochytrid species, strain FCC1311.</title>
        <authorList>
            <person name="Sedici K."/>
            <person name="Godart F."/>
            <person name="Aiese Cigliano R."/>
            <person name="Sanseverino W."/>
            <person name="Barakat M."/>
            <person name="Ortet P."/>
            <person name="Marechal E."/>
            <person name="Cagnac O."/>
            <person name="Amato A."/>
        </authorList>
    </citation>
    <scope>NUCLEOTIDE SEQUENCE [LARGE SCALE GENOMIC DNA]</scope>
</reference>
<evidence type="ECO:0000313" key="3">
    <source>
        <dbReference type="Proteomes" id="UP000241890"/>
    </source>
</evidence>